<dbReference type="VEuPathDB" id="PiroplasmaDB:TpMuguga_04g00029"/>
<dbReference type="STRING" id="5875.Q4N3F8"/>
<organism evidence="3 4">
    <name type="scientific">Theileria parva</name>
    <name type="common">East coast fever infection agent</name>
    <dbReference type="NCBI Taxonomy" id="5875"/>
    <lineage>
        <taxon>Eukaryota</taxon>
        <taxon>Sar</taxon>
        <taxon>Alveolata</taxon>
        <taxon>Apicomplexa</taxon>
        <taxon>Aconoidasida</taxon>
        <taxon>Piroplasmida</taxon>
        <taxon>Theileriidae</taxon>
        <taxon>Theileria</taxon>
    </lineage>
</organism>
<feature type="compositionally biased region" description="Basic residues" evidence="1">
    <location>
        <begin position="585"/>
        <end position="596"/>
    </location>
</feature>
<feature type="region of interest" description="Disordered" evidence="1">
    <location>
        <begin position="449"/>
        <end position="647"/>
    </location>
</feature>
<dbReference type="InParanoid" id="Q4N3F8"/>
<evidence type="ECO:0000256" key="2">
    <source>
        <dbReference type="SAM" id="Phobius"/>
    </source>
</evidence>
<dbReference type="Proteomes" id="UP000001949">
    <property type="component" value="Unassembled WGS sequence"/>
</dbReference>
<gene>
    <name evidence="3" type="ordered locus">TP04_0029</name>
</gene>
<name>Q4N3F8_THEPA</name>
<comment type="caution">
    <text evidence="3">The sequence shown here is derived from an EMBL/GenBank/DDBJ whole genome shotgun (WGS) entry which is preliminary data.</text>
</comment>
<sequence length="701" mass="78516">MYHYNSNLNQYILFFKMSNFRNLFILFLFWISNLFVKNASCAIGLLGDDFTTLDLDLGSLDLEKIKIIKSLDKPVRFKINPREQVLINSISLLGNTLWTKLGVNVCHDVVIYIFEAPEVVISPVINDGGIKKVYYIKKTGNQLTFINLLSFLTLIHDEFKPKDYLIPQLLDISEGAHKVFYKYNIIMLGDLIHEKYEPSDNSGFTVLMDGMKTIWDAEHGDSKGKLALSIEIFEKVDRLKMLRITIQDSSEMHFIMKENGWNPLLVLGFMTNFKRLEFGKIFDAQTEKEKKPKDLDPLPKVLDVSTRDDSFIYTSCTLLNMNFLTIKPMFEFLTKKIIDGHKIIHDTTLCKFQALLIRLSDPVKCFLGISINESVFSNHDIYFERSDADGNWEPVTQSVVFEAVQQSIVEFSKTHYLKSADLYGVWTGVKVADLSSKVKSLLTGQEFAPTPIPTSASATPSSTPIPTTPVPETSGSLPALHPGSAISTPPPTPSTALPSYLVSSQTGSSKPSTPTPMTPPPSTDLVPDKLSATGPALSPHPHKKPRTEITKPSSPTHLTRKPSPSLKDPHVGDDSFDPPKSTEPRHRKPTKPKYPKPTHEYKPSTPTIPEHSTTYTEYTIPSSEYIHGETGPTLDDTELSSSLTKDKHTQTDASRELVITYELLEKLKQDIIEQIVEILKSGFSISNITITSLTLLPILLI</sequence>
<evidence type="ECO:0000313" key="3">
    <source>
        <dbReference type="EMBL" id="EAN31381.1"/>
    </source>
</evidence>
<feature type="compositionally biased region" description="Low complexity" evidence="1">
    <location>
        <begin position="494"/>
        <end position="512"/>
    </location>
</feature>
<dbReference type="AlphaFoldDB" id="Q4N3F8"/>
<dbReference type="KEGG" id="tpv:TP04_0029"/>
<evidence type="ECO:0000256" key="1">
    <source>
        <dbReference type="SAM" id="MobiDB-lite"/>
    </source>
</evidence>
<evidence type="ECO:0000313" key="4">
    <source>
        <dbReference type="Proteomes" id="UP000001949"/>
    </source>
</evidence>
<keyword evidence="2" id="KW-0472">Membrane</keyword>
<feature type="compositionally biased region" description="Polar residues" evidence="1">
    <location>
        <begin position="604"/>
        <end position="622"/>
    </location>
</feature>
<dbReference type="EMBL" id="AAGK01000004">
    <property type="protein sequence ID" value="EAN31381.1"/>
    <property type="molecule type" value="Genomic_DNA"/>
</dbReference>
<proteinExistence type="predicted"/>
<feature type="transmembrane region" description="Helical" evidence="2">
    <location>
        <begin position="20"/>
        <end position="36"/>
    </location>
</feature>
<feature type="compositionally biased region" description="Low complexity" evidence="1">
    <location>
        <begin position="453"/>
        <end position="465"/>
    </location>
</feature>
<keyword evidence="4" id="KW-1185">Reference proteome</keyword>
<keyword evidence="2" id="KW-0812">Transmembrane</keyword>
<feature type="compositionally biased region" description="Pro residues" evidence="1">
    <location>
        <begin position="513"/>
        <end position="522"/>
    </location>
</feature>
<accession>Q4N3F8</accession>
<dbReference type="eggNOG" id="ENOG502QQ7T">
    <property type="taxonomic scope" value="Eukaryota"/>
</dbReference>
<dbReference type="OMA" id="WINDDND"/>
<keyword evidence="2" id="KW-1133">Transmembrane helix</keyword>
<dbReference type="RefSeq" id="XP_763664.1">
    <property type="nucleotide sequence ID" value="XM_758571.1"/>
</dbReference>
<protein>
    <submittedName>
        <fullName evidence="3">Uncharacterized protein</fullName>
    </submittedName>
</protein>
<reference evidence="3 4" key="1">
    <citation type="journal article" date="2005" name="Science">
        <title>Genome sequence of Theileria parva, a bovine pathogen that transforms lymphocytes.</title>
        <authorList>
            <person name="Gardner M.J."/>
            <person name="Bishop R."/>
            <person name="Shah T."/>
            <person name="de Villiers E.P."/>
            <person name="Carlton J.M."/>
            <person name="Hall N."/>
            <person name="Ren Q."/>
            <person name="Paulsen I.T."/>
            <person name="Pain A."/>
            <person name="Berriman M."/>
            <person name="Wilson R.J.M."/>
            <person name="Sato S."/>
            <person name="Ralph S.A."/>
            <person name="Mann D.J."/>
            <person name="Xiong Z."/>
            <person name="Shallom S.J."/>
            <person name="Weidman J."/>
            <person name="Jiang L."/>
            <person name="Lynn J."/>
            <person name="Weaver B."/>
            <person name="Shoaibi A."/>
            <person name="Domingo A.R."/>
            <person name="Wasawo D."/>
            <person name="Crabtree J."/>
            <person name="Wortman J.R."/>
            <person name="Haas B."/>
            <person name="Angiuoli S.V."/>
            <person name="Creasy T.H."/>
            <person name="Lu C."/>
            <person name="Suh B."/>
            <person name="Silva J.C."/>
            <person name="Utterback T.R."/>
            <person name="Feldblyum T.V."/>
            <person name="Pertea M."/>
            <person name="Allen J."/>
            <person name="Nierman W.C."/>
            <person name="Taracha E.L.N."/>
            <person name="Salzberg S.L."/>
            <person name="White O.R."/>
            <person name="Fitzhugh H.A."/>
            <person name="Morzaria S."/>
            <person name="Venter J.C."/>
            <person name="Fraser C.M."/>
            <person name="Nene V."/>
        </authorList>
    </citation>
    <scope>NUCLEOTIDE SEQUENCE [LARGE SCALE GENOMIC DNA]</scope>
    <source>
        <strain evidence="3 4">Muguga</strain>
    </source>
</reference>
<dbReference type="GeneID" id="3500628"/>